<proteinExistence type="predicted"/>
<organism evidence="1 2">
    <name type="scientific">Alectoria fallacina</name>
    <dbReference type="NCBI Taxonomy" id="1903189"/>
    <lineage>
        <taxon>Eukaryota</taxon>
        <taxon>Fungi</taxon>
        <taxon>Dikarya</taxon>
        <taxon>Ascomycota</taxon>
        <taxon>Pezizomycotina</taxon>
        <taxon>Lecanoromycetes</taxon>
        <taxon>OSLEUM clade</taxon>
        <taxon>Lecanoromycetidae</taxon>
        <taxon>Lecanorales</taxon>
        <taxon>Lecanorineae</taxon>
        <taxon>Parmeliaceae</taxon>
        <taxon>Alectoria</taxon>
    </lineage>
</organism>
<name>A0A8H3IBY8_9LECA</name>
<reference evidence="1" key="1">
    <citation type="submission" date="2021-03" db="EMBL/GenBank/DDBJ databases">
        <authorList>
            <person name="Tagirdzhanova G."/>
        </authorList>
    </citation>
    <scope>NUCLEOTIDE SEQUENCE</scope>
</reference>
<protein>
    <submittedName>
        <fullName evidence="1">Uncharacterized protein</fullName>
    </submittedName>
</protein>
<dbReference type="EMBL" id="CAJPDR010000080">
    <property type="protein sequence ID" value="CAF9915115.1"/>
    <property type="molecule type" value="Genomic_DNA"/>
</dbReference>
<sequence length="273" mass="30707">MVFTPQQLRVLKLPHTTKAQLVADARSAAIIPSEALESKASSSLYVGIAYGVVFGVEQNMEESLSWISSSADQGSTTSSLILQILKNPESRHRMIMRAFHDSVDGQANSSGQVTCRFIHQNAAALDLSSFSSTDGCNPLHYLSLFKKITEPQSHLRNTGWDILKRTQFNSQRVLQERHLQDTIKNMQGRPLQDYWNSVESPDLHLQEQRLGEIVRYLGPEYVRAITTKVHYLHGHFPMTLSGTPLSFAITLNCREAIGLFSMQFELLIYSENP</sequence>
<gene>
    <name evidence="1" type="ORF">ALECFALPRED_009984</name>
</gene>
<dbReference type="Proteomes" id="UP000664203">
    <property type="component" value="Unassembled WGS sequence"/>
</dbReference>
<comment type="caution">
    <text evidence="1">The sequence shown here is derived from an EMBL/GenBank/DDBJ whole genome shotgun (WGS) entry which is preliminary data.</text>
</comment>
<dbReference type="AlphaFoldDB" id="A0A8H3IBY8"/>
<evidence type="ECO:0000313" key="2">
    <source>
        <dbReference type="Proteomes" id="UP000664203"/>
    </source>
</evidence>
<keyword evidence="2" id="KW-1185">Reference proteome</keyword>
<evidence type="ECO:0000313" key="1">
    <source>
        <dbReference type="EMBL" id="CAF9915115.1"/>
    </source>
</evidence>
<accession>A0A8H3IBY8</accession>